<feature type="signal peptide" evidence="7">
    <location>
        <begin position="1"/>
        <end position="18"/>
    </location>
</feature>
<feature type="transmembrane region" description="Helical" evidence="6">
    <location>
        <begin position="707"/>
        <end position="727"/>
    </location>
</feature>
<evidence type="ECO:0000256" key="7">
    <source>
        <dbReference type="SAM" id="SignalP"/>
    </source>
</evidence>
<dbReference type="Proteomes" id="UP000279236">
    <property type="component" value="Unassembled WGS sequence"/>
</dbReference>
<feature type="transmembrane region" description="Helical" evidence="6">
    <location>
        <begin position="25"/>
        <end position="41"/>
    </location>
</feature>
<dbReference type="OrthoDB" id="68611at2759"/>
<feature type="compositionally biased region" description="Polar residues" evidence="5">
    <location>
        <begin position="200"/>
        <end position="210"/>
    </location>
</feature>
<name>A0A427Y0K4_9TREE</name>
<evidence type="ECO:0000256" key="4">
    <source>
        <dbReference type="ARBA" id="ARBA00023136"/>
    </source>
</evidence>
<dbReference type="PANTHER" id="PTHR47804">
    <property type="entry name" value="60S RIBOSOMAL PROTEIN L19"/>
    <property type="match status" value="1"/>
</dbReference>
<dbReference type="GeneID" id="39590713"/>
<keyword evidence="3 6" id="KW-1133">Transmembrane helix</keyword>
<gene>
    <name evidence="8" type="ORF">EHS24_006170</name>
</gene>
<evidence type="ECO:0000313" key="9">
    <source>
        <dbReference type="Proteomes" id="UP000279236"/>
    </source>
</evidence>
<organism evidence="8 9">
    <name type="scientific">Apiotrichum porosum</name>
    <dbReference type="NCBI Taxonomy" id="105984"/>
    <lineage>
        <taxon>Eukaryota</taxon>
        <taxon>Fungi</taxon>
        <taxon>Dikarya</taxon>
        <taxon>Basidiomycota</taxon>
        <taxon>Agaricomycotina</taxon>
        <taxon>Tremellomycetes</taxon>
        <taxon>Trichosporonales</taxon>
        <taxon>Trichosporonaceae</taxon>
        <taxon>Apiotrichum</taxon>
    </lineage>
</organism>
<protein>
    <submittedName>
        <fullName evidence="8">Uncharacterized protein</fullName>
    </submittedName>
</protein>
<feature type="region of interest" description="Disordered" evidence="5">
    <location>
        <begin position="197"/>
        <end position="235"/>
    </location>
</feature>
<keyword evidence="4 6" id="KW-0472">Membrane</keyword>
<dbReference type="InterPro" id="IPR052430">
    <property type="entry name" value="IVT-Associated"/>
</dbReference>
<feature type="transmembrane region" description="Helical" evidence="6">
    <location>
        <begin position="53"/>
        <end position="75"/>
    </location>
</feature>
<proteinExistence type="predicted"/>
<feature type="region of interest" description="Disordered" evidence="5">
    <location>
        <begin position="560"/>
        <end position="580"/>
    </location>
</feature>
<feature type="transmembrane region" description="Helical" evidence="6">
    <location>
        <begin position="87"/>
        <end position="105"/>
    </location>
</feature>
<sequence length="1005" mass="110635">MAAPVLVAFLSFVFITVPQLNHLGGQYAFLCYTSVILFFFPRGRVSQQIESNTINFLGAVCGLAWSSAVLALAAWCGAHDGSDSPQTRGVLGLGLALLSLGCGFLRSWVPLLNVACRAAMFFPIFLLTAEQTVTKLTPHLFLEQFYVALFAYAFSTIVGVVLSEHSSSPHLGDALLKSLRTTCELLPVSLHTVLEVEESPSASNLTTPASPDTPGGAEKATNEPLPPHSAMRTRQQQLARQLRSQVTATRAAHASYMLDIVHARQHPGTLVPIIRMLGRLQRNPLLGPTGHVPGERIRSALERTFATPAVSRQTSRHTSRSGTPRVRSRSTLRGVSMPGDDTPTQSPMHEKRKSSPGADLSAVHLAQKLSKVATHQVGQRHASGGSNTYPSPARSKLTNACNTLSDAIVAALDASVEDIAAACDWRNGEARNVDDALVPGLKAHLHVALRDLQKRLSGIIDTTDMDSSLHGTAPLSPAQSRWSMRGSTRGVAFEDEMTSADWLDDEDRFRIAFYMIALLDLAKDTSHLMDVATGLRHNVQPKRWIFPRIIWPWSKVTPETPIPTAAGEEPPDQQDPDPADHHEDLDFVHALLQEKERPRTLAGRSIGTRLTAAWRAVWDRRGVVTTRVVVSQTLHSLKHSRHVHFALKQTVGISMLSLPAFLPLGNPGRSWYDSSHGAWMVVSFMYVIEVTTGATMRMGFYRTIGTFIGAGITLPPILFIQYLGLAGGVSEFKLAWERFVDIEIGIAAAVLLGVWLWPIHARVQYFSAVSDTVNQITEYYLIMSRDLLKPSLVYHDNHKKYIAVEANVRHQIARSRNLVSIQSQEISLLPRPVKLYTEVIDLTERLIETFAEIRVLRFSLPRKATVLDVLPIRRELVSSLLMNLWACGQAFRSRSPLPQLLPSPRVPLAEVMEATDEHARHVRTMRAHENLRKQTARSSSSSDDEHEHGGHPHGTDTNGHHAELAVLYGMAENEALGEAINSIDELLAAARTLFGTQTFMDPAGN</sequence>
<feature type="chain" id="PRO_5019344052" evidence="7">
    <location>
        <begin position="19"/>
        <end position="1005"/>
    </location>
</feature>
<feature type="region of interest" description="Disordered" evidence="5">
    <location>
        <begin position="303"/>
        <end position="359"/>
    </location>
</feature>
<dbReference type="PANTHER" id="PTHR47804:SF3">
    <property type="entry name" value="PROTEIN BRE4"/>
    <property type="match status" value="1"/>
</dbReference>
<keyword evidence="2 6" id="KW-0812">Transmembrane</keyword>
<comment type="subcellular location">
    <subcellularLocation>
        <location evidence="1">Membrane</location>
        <topology evidence="1">Multi-pass membrane protein</topology>
    </subcellularLocation>
</comment>
<evidence type="ECO:0000313" key="8">
    <source>
        <dbReference type="EMBL" id="RSH84646.1"/>
    </source>
</evidence>
<accession>A0A427Y0K4</accession>
<dbReference type="RefSeq" id="XP_028478094.1">
    <property type="nucleotide sequence ID" value="XM_028621642.1"/>
</dbReference>
<evidence type="ECO:0000256" key="3">
    <source>
        <dbReference type="ARBA" id="ARBA00022989"/>
    </source>
</evidence>
<dbReference type="AlphaFoldDB" id="A0A427Y0K4"/>
<evidence type="ECO:0000256" key="5">
    <source>
        <dbReference type="SAM" id="MobiDB-lite"/>
    </source>
</evidence>
<feature type="transmembrane region" description="Helical" evidence="6">
    <location>
        <begin position="141"/>
        <end position="162"/>
    </location>
</feature>
<evidence type="ECO:0000256" key="6">
    <source>
        <dbReference type="SAM" id="Phobius"/>
    </source>
</evidence>
<evidence type="ECO:0000256" key="1">
    <source>
        <dbReference type="ARBA" id="ARBA00004141"/>
    </source>
</evidence>
<reference evidence="8 9" key="1">
    <citation type="submission" date="2018-11" db="EMBL/GenBank/DDBJ databases">
        <title>Genome sequence of Apiotrichum porosum DSM 27194.</title>
        <authorList>
            <person name="Aliyu H."/>
            <person name="Gorte O."/>
            <person name="Ochsenreither K."/>
        </authorList>
    </citation>
    <scope>NUCLEOTIDE SEQUENCE [LARGE SCALE GENOMIC DNA]</scope>
    <source>
        <strain evidence="8 9">DSM 27194</strain>
    </source>
</reference>
<dbReference type="STRING" id="105984.A0A427Y0K4"/>
<keyword evidence="7" id="KW-0732">Signal</keyword>
<keyword evidence="9" id="KW-1185">Reference proteome</keyword>
<feature type="transmembrane region" description="Helical" evidence="6">
    <location>
        <begin position="739"/>
        <end position="757"/>
    </location>
</feature>
<comment type="caution">
    <text evidence="8">The sequence shown here is derived from an EMBL/GenBank/DDBJ whole genome shotgun (WGS) entry which is preliminary data.</text>
</comment>
<dbReference type="GO" id="GO:0016020">
    <property type="term" value="C:membrane"/>
    <property type="evidence" value="ECO:0007669"/>
    <property type="project" value="UniProtKB-SubCell"/>
</dbReference>
<dbReference type="EMBL" id="RSCE01000003">
    <property type="protein sequence ID" value="RSH84646.1"/>
    <property type="molecule type" value="Genomic_DNA"/>
</dbReference>
<feature type="compositionally biased region" description="Basic and acidic residues" evidence="5">
    <location>
        <begin position="943"/>
        <end position="959"/>
    </location>
</feature>
<evidence type="ECO:0000256" key="2">
    <source>
        <dbReference type="ARBA" id="ARBA00022692"/>
    </source>
</evidence>
<feature type="region of interest" description="Disordered" evidence="5">
    <location>
        <begin position="925"/>
        <end position="959"/>
    </location>
</feature>